<dbReference type="EMBL" id="WBVX01000028">
    <property type="protein sequence ID" value="KAB2680263.1"/>
    <property type="molecule type" value="Genomic_DNA"/>
</dbReference>
<dbReference type="Proteomes" id="UP000481643">
    <property type="component" value="Unassembled WGS sequence"/>
</dbReference>
<feature type="domain" description="HARP" evidence="2">
    <location>
        <begin position="74"/>
        <end position="156"/>
    </location>
</feature>
<dbReference type="AlphaFoldDB" id="A0A6L3YAG7"/>
<evidence type="ECO:0000256" key="1">
    <source>
        <dbReference type="SAM" id="MobiDB-lite"/>
    </source>
</evidence>
<sequence>MDEEREIGHKAEEDGEHAAVAFPFDRMTVQRFRETFPRARWSDRRKAWILPGKTARRRIDRWMAREQSRLDPYAEAKGRDAYAFEPILSPYLSVDRDGFRVRTPYSRKLVEEIRQVPFARWDGAEKAWRVPFSSYDDLVDHWQAIEAEAQRCEPEERRKRAEARKGTDEERIARRRTAERKRRRIPLPAEDLPPLDRPVATALYGIIVVDDVTGELVDPGEISDLYPDFHGDRVWGAWRVPSLEELIHTWASKVEPTERERQRGWWLPTIEELREARRTARSRERRMVSQPPA</sequence>
<accession>A0A6L3YAG7</accession>
<evidence type="ECO:0000259" key="2">
    <source>
        <dbReference type="PROSITE" id="PS51467"/>
    </source>
</evidence>
<reference evidence="3 4" key="1">
    <citation type="submission" date="2019-09" db="EMBL/GenBank/DDBJ databases">
        <title>Taxonomic organization of the family Brucellaceae based on a phylogenomic approach.</title>
        <authorList>
            <person name="Leclercq S."/>
            <person name="Cloeckaert A."/>
            <person name="Zygmunt M.S."/>
        </authorList>
    </citation>
    <scope>NUCLEOTIDE SEQUENCE [LARGE SCALE GENOMIC DNA]</scope>
    <source>
        <strain evidence="3 4">WS1830</strain>
    </source>
</reference>
<name>A0A6L3YAG7_9HYPH</name>
<dbReference type="RefSeq" id="WP_137934751.1">
    <property type="nucleotide sequence ID" value="NZ_WBVX01000028.1"/>
</dbReference>
<comment type="caution">
    <text evidence="3">The sequence shown here is derived from an EMBL/GenBank/DDBJ whole genome shotgun (WGS) entry which is preliminary data.</text>
</comment>
<evidence type="ECO:0000313" key="4">
    <source>
        <dbReference type="Proteomes" id="UP000481643"/>
    </source>
</evidence>
<feature type="region of interest" description="Disordered" evidence="1">
    <location>
        <begin position="153"/>
        <end position="180"/>
    </location>
</feature>
<protein>
    <recommendedName>
        <fullName evidence="2">HARP domain-containing protein</fullName>
    </recommendedName>
</protein>
<proteinExistence type="predicted"/>
<dbReference type="PROSITE" id="PS51467">
    <property type="entry name" value="HARP"/>
    <property type="match status" value="1"/>
</dbReference>
<evidence type="ECO:0000313" key="3">
    <source>
        <dbReference type="EMBL" id="KAB2680263.1"/>
    </source>
</evidence>
<feature type="compositionally biased region" description="Basic and acidic residues" evidence="1">
    <location>
        <begin position="153"/>
        <end position="172"/>
    </location>
</feature>
<gene>
    <name evidence="3" type="ORF">F9L08_21410</name>
</gene>
<organism evidence="3 4">
    <name type="scientific">Brucella tritici</name>
    <dbReference type="NCBI Taxonomy" id="94626"/>
    <lineage>
        <taxon>Bacteria</taxon>
        <taxon>Pseudomonadati</taxon>
        <taxon>Pseudomonadota</taxon>
        <taxon>Alphaproteobacteria</taxon>
        <taxon>Hyphomicrobiales</taxon>
        <taxon>Brucellaceae</taxon>
        <taxon>Brucella/Ochrobactrum group</taxon>
        <taxon>Brucella</taxon>
    </lineage>
</organism>
<dbReference type="InterPro" id="IPR010003">
    <property type="entry name" value="HARP_dom"/>
</dbReference>